<organism evidence="2 3">
    <name type="scientific">Deferribacter autotrophicus</name>
    <dbReference type="NCBI Taxonomy" id="500465"/>
    <lineage>
        <taxon>Bacteria</taxon>
        <taxon>Pseudomonadati</taxon>
        <taxon>Deferribacterota</taxon>
        <taxon>Deferribacteres</taxon>
        <taxon>Deferribacterales</taxon>
        <taxon>Deferribacteraceae</taxon>
        <taxon>Deferribacter</taxon>
    </lineage>
</organism>
<dbReference type="EMBL" id="VFJB01000010">
    <property type="protein sequence ID" value="KAA0256864.1"/>
    <property type="molecule type" value="Genomic_DNA"/>
</dbReference>
<proteinExistence type="predicted"/>
<dbReference type="Proteomes" id="UP000322876">
    <property type="component" value="Unassembled WGS sequence"/>
</dbReference>
<reference evidence="2 3" key="1">
    <citation type="submission" date="2019-06" db="EMBL/GenBank/DDBJ databases">
        <title>Genomic insights into carbon and energy metabolism of Deferribacter autotrophicus revealed new metabolic traits in the phylum Deferribacteres.</title>
        <authorList>
            <person name="Slobodkin A.I."/>
            <person name="Slobodkina G.B."/>
            <person name="Allioux M."/>
            <person name="Alain K."/>
            <person name="Jebbar M."/>
            <person name="Shadrin V."/>
            <person name="Kublanov I.V."/>
            <person name="Toshchakov S.V."/>
            <person name="Bonch-Osmolovskaya E.A."/>
        </authorList>
    </citation>
    <scope>NUCLEOTIDE SEQUENCE [LARGE SCALE GENOMIC DNA]</scope>
    <source>
        <strain evidence="2 3">SL50</strain>
    </source>
</reference>
<gene>
    <name evidence="2" type="ORF">FHQ18_12115</name>
</gene>
<feature type="domain" description="Wadjet protein JetD C-terminal" evidence="1">
    <location>
        <begin position="164"/>
        <end position="308"/>
    </location>
</feature>
<dbReference type="AlphaFoldDB" id="A0A5A8EZR9"/>
<keyword evidence="3" id="KW-1185">Reference proteome</keyword>
<dbReference type="RefSeq" id="WP_149267443.1">
    <property type="nucleotide sequence ID" value="NZ_VFJB01000010.1"/>
</dbReference>
<dbReference type="OrthoDB" id="9793854at2"/>
<name>A0A5A8EZR9_9BACT</name>
<dbReference type="GO" id="GO:0003677">
    <property type="term" value="F:DNA binding"/>
    <property type="evidence" value="ECO:0007669"/>
    <property type="project" value="InterPro"/>
</dbReference>
<evidence type="ECO:0000313" key="2">
    <source>
        <dbReference type="EMBL" id="KAA0256864.1"/>
    </source>
</evidence>
<protein>
    <recommendedName>
        <fullName evidence="1">Wadjet protein JetD C-terminal domain-containing protein</fullName>
    </recommendedName>
</protein>
<evidence type="ECO:0000313" key="3">
    <source>
        <dbReference type="Proteomes" id="UP000322876"/>
    </source>
</evidence>
<dbReference type="SUPFAM" id="SSF56726">
    <property type="entry name" value="DNA topoisomerase IV, alpha subunit"/>
    <property type="match status" value="1"/>
</dbReference>
<dbReference type="InterPro" id="IPR036078">
    <property type="entry name" value="Spo11/TopoVI_A_sf"/>
</dbReference>
<dbReference type="InterPro" id="IPR024534">
    <property type="entry name" value="JetD_C"/>
</dbReference>
<comment type="caution">
    <text evidence="2">The sequence shown here is derived from an EMBL/GenBank/DDBJ whole genome shotgun (WGS) entry which is preliminary data.</text>
</comment>
<accession>A0A5A8EZR9</accession>
<sequence>MMLKRCLLLLKLLETGECSYSKCVDEFINAGIVIRKNRKIVVGDVDYLKKFFNKHCKDIVEKYNFLKSENIHPKDIESLEKAYKLYKYLEKHEPENRDLRHISTVVFGNSKTIQQSSLLRKIVDKYIKKSNKKAENYFNIIHLRSDNKVYFDNEDITNIMAKNNFFSCFSNKLSKIVTDAKYIVIFENLSPFFKLTPKNSLFIYAGGFQNISEVSRALQPFNDKQIIHFGDVDPSGLMIADILLFNNQAAVFYPDLDTIKSVSIMIENLLPAEKEYNASTLNSSILKEISEYMRNLGNYRIEQELITAFILQNKLRTPDWCSMK</sequence>
<evidence type="ECO:0000259" key="1">
    <source>
        <dbReference type="Pfam" id="PF09983"/>
    </source>
</evidence>
<dbReference type="Pfam" id="PF09983">
    <property type="entry name" value="JetD_C"/>
    <property type="match status" value="1"/>
</dbReference>
<dbReference type="GO" id="GO:0005694">
    <property type="term" value="C:chromosome"/>
    <property type="evidence" value="ECO:0007669"/>
    <property type="project" value="InterPro"/>
</dbReference>